<evidence type="ECO:0000256" key="1">
    <source>
        <dbReference type="ARBA" id="ARBA00004141"/>
    </source>
</evidence>
<dbReference type="InterPro" id="IPR003339">
    <property type="entry name" value="ABC/ECF_trnsptr_transmembrane"/>
</dbReference>
<evidence type="ECO:0000256" key="4">
    <source>
        <dbReference type="ARBA" id="ARBA00022989"/>
    </source>
</evidence>
<proteinExistence type="predicted"/>
<dbReference type="Proteomes" id="UP000051955">
    <property type="component" value="Unassembled WGS sequence"/>
</dbReference>
<keyword evidence="8" id="KW-1185">Reference proteome</keyword>
<feature type="transmembrane region" description="Helical" evidence="6">
    <location>
        <begin position="182"/>
        <end position="201"/>
    </location>
</feature>
<evidence type="ECO:0000256" key="2">
    <source>
        <dbReference type="ARBA" id="ARBA00022475"/>
    </source>
</evidence>
<evidence type="ECO:0000256" key="6">
    <source>
        <dbReference type="SAM" id="Phobius"/>
    </source>
</evidence>
<name>A0A0R1LIJ8_9LACO</name>
<feature type="transmembrane region" description="Helical" evidence="6">
    <location>
        <begin position="53"/>
        <end position="72"/>
    </location>
</feature>
<keyword evidence="5 6" id="KW-0472">Membrane</keyword>
<dbReference type="EMBL" id="AZDV01000009">
    <property type="protein sequence ID" value="KRK95352.1"/>
    <property type="molecule type" value="Genomic_DNA"/>
</dbReference>
<dbReference type="PANTHER" id="PTHR34857">
    <property type="entry name" value="SLL0384 PROTEIN"/>
    <property type="match status" value="1"/>
</dbReference>
<comment type="caution">
    <text evidence="7">The sequence shown here is derived from an EMBL/GenBank/DDBJ whole genome shotgun (WGS) entry which is preliminary data.</text>
</comment>
<dbReference type="CDD" id="cd16914">
    <property type="entry name" value="EcfT"/>
    <property type="match status" value="1"/>
</dbReference>
<evidence type="ECO:0008006" key="9">
    <source>
        <dbReference type="Google" id="ProtNLM"/>
    </source>
</evidence>
<gene>
    <name evidence="7" type="ORF">FD25_GL001469</name>
</gene>
<evidence type="ECO:0000313" key="7">
    <source>
        <dbReference type="EMBL" id="KRK95352.1"/>
    </source>
</evidence>
<accession>A0A0R1LIJ8</accession>
<evidence type="ECO:0000313" key="8">
    <source>
        <dbReference type="Proteomes" id="UP000051955"/>
    </source>
</evidence>
<sequence length="202" mass="22986">MLSGVAKRYTSLFLKSIFIISLFIFIIQTFLVYHDHIIGSWYIFKVSSTGLQASLTMTSKIVAIGAILIWFFQVTQVKDIAAAMQNAGWNKKLIFVMLSTMQLIPQMTSMMNTIADAQRSRGVETEGNLITRMKSFVPMLGPVVLTSIEQNEERVLTLESRAFSNRQRPTLMVPVNKTKADYLLSWIIIIIMLGIFYWGVFK</sequence>
<evidence type="ECO:0000256" key="5">
    <source>
        <dbReference type="ARBA" id="ARBA00023136"/>
    </source>
</evidence>
<keyword evidence="2" id="KW-1003">Cell membrane</keyword>
<keyword evidence="3 6" id="KW-0812">Transmembrane</keyword>
<dbReference type="GO" id="GO:0005886">
    <property type="term" value="C:plasma membrane"/>
    <property type="evidence" value="ECO:0007669"/>
    <property type="project" value="UniProtKB-ARBA"/>
</dbReference>
<dbReference type="Pfam" id="PF02361">
    <property type="entry name" value="CbiQ"/>
    <property type="match status" value="1"/>
</dbReference>
<keyword evidence="4 6" id="KW-1133">Transmembrane helix</keyword>
<dbReference type="InterPro" id="IPR051611">
    <property type="entry name" value="ECF_transporter_component"/>
</dbReference>
<organism evidence="7 8">
    <name type="scientific">Levilactobacillus acidifarinae DSM 19394 = JCM 15949</name>
    <dbReference type="NCBI Taxonomy" id="1423715"/>
    <lineage>
        <taxon>Bacteria</taxon>
        <taxon>Bacillati</taxon>
        <taxon>Bacillota</taxon>
        <taxon>Bacilli</taxon>
        <taxon>Lactobacillales</taxon>
        <taxon>Lactobacillaceae</taxon>
        <taxon>Levilactobacillus</taxon>
    </lineage>
</organism>
<comment type="subcellular location">
    <subcellularLocation>
        <location evidence="1">Membrane</location>
        <topology evidence="1">Multi-pass membrane protein</topology>
    </subcellularLocation>
</comment>
<reference evidence="7 8" key="1">
    <citation type="journal article" date="2015" name="Genome Announc.">
        <title>Expanding the biotechnology potential of lactobacilli through comparative genomics of 213 strains and associated genera.</title>
        <authorList>
            <person name="Sun Z."/>
            <person name="Harris H.M."/>
            <person name="McCann A."/>
            <person name="Guo C."/>
            <person name="Argimon S."/>
            <person name="Zhang W."/>
            <person name="Yang X."/>
            <person name="Jeffery I.B."/>
            <person name="Cooney J.C."/>
            <person name="Kagawa T.F."/>
            <person name="Liu W."/>
            <person name="Song Y."/>
            <person name="Salvetti E."/>
            <person name="Wrobel A."/>
            <person name="Rasinkangas P."/>
            <person name="Parkhill J."/>
            <person name="Rea M.C."/>
            <person name="O'Sullivan O."/>
            <person name="Ritari J."/>
            <person name="Douillard F.P."/>
            <person name="Paul Ross R."/>
            <person name="Yang R."/>
            <person name="Briner A.E."/>
            <person name="Felis G.E."/>
            <person name="de Vos W.M."/>
            <person name="Barrangou R."/>
            <person name="Klaenhammer T.R."/>
            <person name="Caufield P.W."/>
            <person name="Cui Y."/>
            <person name="Zhang H."/>
            <person name="O'Toole P.W."/>
        </authorList>
    </citation>
    <scope>NUCLEOTIDE SEQUENCE [LARGE SCALE GENOMIC DNA]</scope>
    <source>
        <strain evidence="7 8">DSM 19394</strain>
    </source>
</reference>
<dbReference type="STRING" id="1423715.FD25_GL001469"/>
<feature type="transmembrane region" description="Helical" evidence="6">
    <location>
        <begin position="12"/>
        <end position="33"/>
    </location>
</feature>
<dbReference type="AlphaFoldDB" id="A0A0R1LIJ8"/>
<evidence type="ECO:0000256" key="3">
    <source>
        <dbReference type="ARBA" id="ARBA00022692"/>
    </source>
</evidence>
<dbReference type="PANTHER" id="PTHR34857:SF2">
    <property type="entry name" value="SLL0384 PROTEIN"/>
    <property type="match status" value="1"/>
</dbReference>
<dbReference type="PATRIC" id="fig|1423715.3.peg.1505"/>
<protein>
    <recommendedName>
        <fullName evidence="9">ABC-type cobalt transport system, permease component CbiQ related transporter</fullName>
    </recommendedName>
</protein>